<name>A0AAV1M9H0_9NEOP</name>
<reference evidence="2 3" key="1">
    <citation type="submission" date="2023-11" db="EMBL/GenBank/DDBJ databases">
        <authorList>
            <person name="Hedman E."/>
            <person name="Englund M."/>
            <person name="Stromberg M."/>
            <person name="Nyberg Akerstrom W."/>
            <person name="Nylinder S."/>
            <person name="Jareborg N."/>
            <person name="Kallberg Y."/>
            <person name="Kronander E."/>
        </authorList>
    </citation>
    <scope>NUCLEOTIDE SEQUENCE [LARGE SCALE GENOMIC DNA]</scope>
</reference>
<proteinExistence type="predicted"/>
<gene>
    <name evidence="2" type="ORF">PARMNEM_LOCUS21990</name>
</gene>
<protein>
    <recommendedName>
        <fullName evidence="4">RING-type domain-containing protein</fullName>
    </recommendedName>
</protein>
<evidence type="ECO:0000313" key="2">
    <source>
        <dbReference type="EMBL" id="CAK1603663.1"/>
    </source>
</evidence>
<dbReference type="InterPro" id="IPR011011">
    <property type="entry name" value="Znf_FYVE_PHD"/>
</dbReference>
<organism evidence="2 3">
    <name type="scientific">Parnassius mnemosyne</name>
    <name type="common">clouded apollo</name>
    <dbReference type="NCBI Taxonomy" id="213953"/>
    <lineage>
        <taxon>Eukaryota</taxon>
        <taxon>Metazoa</taxon>
        <taxon>Ecdysozoa</taxon>
        <taxon>Arthropoda</taxon>
        <taxon>Hexapoda</taxon>
        <taxon>Insecta</taxon>
        <taxon>Pterygota</taxon>
        <taxon>Neoptera</taxon>
        <taxon>Endopterygota</taxon>
        <taxon>Lepidoptera</taxon>
        <taxon>Glossata</taxon>
        <taxon>Ditrysia</taxon>
        <taxon>Papilionoidea</taxon>
        <taxon>Papilionidae</taxon>
        <taxon>Parnassiinae</taxon>
        <taxon>Parnassini</taxon>
        <taxon>Parnassius</taxon>
        <taxon>Driopa</taxon>
    </lineage>
</organism>
<dbReference type="EMBL" id="CAVLGL010000148">
    <property type="protein sequence ID" value="CAK1603663.1"/>
    <property type="molecule type" value="Genomic_DNA"/>
</dbReference>
<evidence type="ECO:0000256" key="1">
    <source>
        <dbReference type="SAM" id="Coils"/>
    </source>
</evidence>
<evidence type="ECO:0000313" key="3">
    <source>
        <dbReference type="Proteomes" id="UP001314205"/>
    </source>
</evidence>
<keyword evidence="1" id="KW-0175">Coiled coil</keyword>
<comment type="caution">
    <text evidence="2">The sequence shown here is derived from an EMBL/GenBank/DDBJ whole genome shotgun (WGS) entry which is preliminary data.</text>
</comment>
<evidence type="ECO:0008006" key="4">
    <source>
        <dbReference type="Google" id="ProtNLM"/>
    </source>
</evidence>
<dbReference type="AlphaFoldDB" id="A0AAV1M9H0"/>
<keyword evidence="3" id="KW-1185">Reference proteome</keyword>
<dbReference type="SUPFAM" id="SSF57903">
    <property type="entry name" value="FYVE/PHD zinc finger"/>
    <property type="match status" value="1"/>
</dbReference>
<accession>A0AAV1M9H0</accession>
<feature type="coiled-coil region" evidence="1">
    <location>
        <begin position="92"/>
        <end position="147"/>
    </location>
</feature>
<dbReference type="Proteomes" id="UP001314205">
    <property type="component" value="Unassembled WGS sequence"/>
</dbReference>
<sequence length="263" mass="29403">MRCEGCLNDIKSKIYFRCSKSDCDKIYCTLCANLPSTTVNVQSWTCPACIAQEKKTGNNSSTPVRTSCHSQNVTMRNKFNPKTSTEPSNLGISELTTEIKLLTQEISSLKCKLDEAMTSLTRCHERLDELGNSMASTNTRLASVEQQQAETHPLKAAVSQIQKNLNMMAQKQLSNEMEIIGIPENKNENLTHTILVASRKIGVDLADIDIDWVARVGPRRVPLVKPSDHDSESSFTRPVVVRLLRRSKRDEIIKASKAETQHN</sequence>